<dbReference type="PANTHER" id="PTHR32096">
    <property type="entry name" value="WRKY TRANSCRIPTION FACTOR 30-RELATED-RELATED"/>
    <property type="match status" value="1"/>
</dbReference>
<dbReference type="GO" id="GO:0005634">
    <property type="term" value="C:nucleus"/>
    <property type="evidence" value="ECO:0007669"/>
    <property type="project" value="UniProtKB-SubCell"/>
</dbReference>
<dbReference type="GO" id="GO:0003700">
    <property type="term" value="F:DNA-binding transcription factor activity"/>
    <property type="evidence" value="ECO:0007669"/>
    <property type="project" value="InterPro"/>
</dbReference>
<dbReference type="GO" id="GO:0010150">
    <property type="term" value="P:leaf senescence"/>
    <property type="evidence" value="ECO:0007669"/>
    <property type="project" value="UniProtKB-ARBA"/>
</dbReference>
<dbReference type="FunFam" id="2.20.25.80:FF:000009">
    <property type="entry name" value="WRKY transcription factor 53"/>
    <property type="match status" value="1"/>
</dbReference>
<dbReference type="InterPro" id="IPR003657">
    <property type="entry name" value="WRKY_dom"/>
</dbReference>
<evidence type="ECO:0000256" key="6">
    <source>
        <dbReference type="ARBA" id="ARBA00060850"/>
    </source>
</evidence>
<dbReference type="SMART" id="SM00774">
    <property type="entry name" value="WRKY"/>
    <property type="match status" value="1"/>
</dbReference>
<evidence type="ECO:0000256" key="7">
    <source>
        <dbReference type="SAM" id="MobiDB-lite"/>
    </source>
</evidence>
<dbReference type="EMBL" id="CAJGYO010000016">
    <property type="protein sequence ID" value="CAD6271142.1"/>
    <property type="molecule type" value="Genomic_DNA"/>
</dbReference>
<dbReference type="Gene3D" id="2.20.25.80">
    <property type="entry name" value="WRKY domain"/>
    <property type="match status" value="1"/>
</dbReference>
<comment type="similarity">
    <text evidence="6">Belongs to the WRKY group III family.</text>
</comment>
<dbReference type="PROSITE" id="PS50811">
    <property type="entry name" value="WRKY"/>
    <property type="match status" value="1"/>
</dbReference>
<dbReference type="GO" id="GO:0010193">
    <property type="term" value="P:response to ozone"/>
    <property type="evidence" value="ECO:0007669"/>
    <property type="project" value="UniProtKB-ARBA"/>
</dbReference>
<dbReference type="GO" id="GO:0009751">
    <property type="term" value="P:response to salicylic acid"/>
    <property type="evidence" value="ECO:0007669"/>
    <property type="project" value="UniProtKB-ARBA"/>
</dbReference>
<evidence type="ECO:0000313" key="10">
    <source>
        <dbReference type="Proteomes" id="UP000604825"/>
    </source>
</evidence>
<keyword evidence="10" id="KW-1185">Reference proteome</keyword>
<dbReference type="AlphaFoldDB" id="A0A811RL07"/>
<dbReference type="OrthoDB" id="1888929at2759"/>
<evidence type="ECO:0000256" key="3">
    <source>
        <dbReference type="ARBA" id="ARBA00023125"/>
    </source>
</evidence>
<dbReference type="SUPFAM" id="SSF118290">
    <property type="entry name" value="WRKY DNA-binding domain"/>
    <property type="match status" value="1"/>
</dbReference>
<gene>
    <name evidence="9" type="ORF">NCGR_LOCUS54429</name>
</gene>
<dbReference type="InterPro" id="IPR036576">
    <property type="entry name" value="WRKY_dom_sf"/>
</dbReference>
<dbReference type="GO" id="GO:0000976">
    <property type="term" value="F:transcription cis-regulatory region binding"/>
    <property type="evidence" value="ECO:0007669"/>
    <property type="project" value="TreeGrafter"/>
</dbReference>
<protein>
    <recommendedName>
        <fullName evidence="8">WRKY domain-containing protein</fullName>
    </recommendedName>
</protein>
<dbReference type="PANTHER" id="PTHR32096:SF55">
    <property type="entry name" value="TRANSCRIPTION FACTOR WRKY19"/>
    <property type="match status" value="1"/>
</dbReference>
<keyword evidence="5" id="KW-0539">Nucleus</keyword>
<evidence type="ECO:0000256" key="5">
    <source>
        <dbReference type="ARBA" id="ARBA00023242"/>
    </source>
</evidence>
<evidence type="ECO:0000259" key="8">
    <source>
        <dbReference type="PROSITE" id="PS50811"/>
    </source>
</evidence>
<dbReference type="GO" id="GO:0042542">
    <property type="term" value="P:response to hydrogen peroxide"/>
    <property type="evidence" value="ECO:0007669"/>
    <property type="project" value="UniProtKB-ARBA"/>
</dbReference>
<sequence>MDGGYGGEKSALASELAQVLAMVRELEARMDQDPLPAAARELCAELASSVDRSIRIARSCCGDSPASGAGSPTATAAMPPPPSPRGGKSIGLRTILFVSSEKGTPCVRRQLRAASVQDAAALDDGLSWRKYGQKDILGAKYPRAYFRCTHRHSQGCLATKHVQRADGDPLLHDVVYHGAHTCAQAAHPSAQQLRQELQLQPGHGHGAQEDQGASLLALETEGLRAGLLVEPMTPYWFASAAAAGDGADFAGCFPLLSPTALDWQLRSSHPAGSLGVGIGMEFETQFEELFTTNATEPFQWDLYAAN</sequence>
<dbReference type="InterPro" id="IPR044810">
    <property type="entry name" value="WRKY_plant"/>
</dbReference>
<organism evidence="9 10">
    <name type="scientific">Miscanthus lutarioriparius</name>
    <dbReference type="NCBI Taxonomy" id="422564"/>
    <lineage>
        <taxon>Eukaryota</taxon>
        <taxon>Viridiplantae</taxon>
        <taxon>Streptophyta</taxon>
        <taxon>Embryophyta</taxon>
        <taxon>Tracheophyta</taxon>
        <taxon>Spermatophyta</taxon>
        <taxon>Magnoliopsida</taxon>
        <taxon>Liliopsida</taxon>
        <taxon>Poales</taxon>
        <taxon>Poaceae</taxon>
        <taxon>PACMAD clade</taxon>
        <taxon>Panicoideae</taxon>
        <taxon>Andropogonodae</taxon>
        <taxon>Andropogoneae</taxon>
        <taxon>Saccharinae</taxon>
        <taxon>Miscanthus</taxon>
    </lineage>
</organism>
<keyword evidence="4" id="KW-0804">Transcription</keyword>
<name>A0A811RL07_9POAL</name>
<feature type="compositionally biased region" description="Low complexity" evidence="7">
    <location>
        <begin position="64"/>
        <end position="77"/>
    </location>
</feature>
<keyword evidence="2" id="KW-0805">Transcription regulation</keyword>
<reference evidence="9" key="1">
    <citation type="submission" date="2020-10" db="EMBL/GenBank/DDBJ databases">
        <authorList>
            <person name="Han B."/>
            <person name="Lu T."/>
            <person name="Zhao Q."/>
            <person name="Huang X."/>
            <person name="Zhao Y."/>
        </authorList>
    </citation>
    <scope>NUCLEOTIDE SEQUENCE</scope>
</reference>
<accession>A0A811RL07</accession>
<evidence type="ECO:0000256" key="2">
    <source>
        <dbReference type="ARBA" id="ARBA00023015"/>
    </source>
</evidence>
<feature type="region of interest" description="Disordered" evidence="7">
    <location>
        <begin position="64"/>
        <end position="88"/>
    </location>
</feature>
<proteinExistence type="inferred from homology"/>
<keyword evidence="3" id="KW-0238">DNA-binding</keyword>
<evidence type="ECO:0000256" key="1">
    <source>
        <dbReference type="ARBA" id="ARBA00004123"/>
    </source>
</evidence>
<comment type="subcellular location">
    <subcellularLocation>
        <location evidence="1">Nucleus</location>
    </subcellularLocation>
</comment>
<feature type="domain" description="WRKY" evidence="8">
    <location>
        <begin position="117"/>
        <end position="180"/>
    </location>
</feature>
<evidence type="ECO:0000256" key="4">
    <source>
        <dbReference type="ARBA" id="ARBA00023163"/>
    </source>
</evidence>
<dbReference type="Proteomes" id="UP000604825">
    <property type="component" value="Unassembled WGS sequence"/>
</dbReference>
<comment type="caution">
    <text evidence="9">The sequence shown here is derived from an EMBL/GenBank/DDBJ whole genome shotgun (WGS) entry which is preliminary data.</text>
</comment>
<dbReference type="Pfam" id="PF03106">
    <property type="entry name" value="WRKY"/>
    <property type="match status" value="1"/>
</dbReference>
<evidence type="ECO:0000313" key="9">
    <source>
        <dbReference type="EMBL" id="CAD6271142.1"/>
    </source>
</evidence>